<sequence length="315" mass="35820">MEEIEDLCGNLHLIEEEEKLVACPMGNDEEILRKGDRSLVGKICVDRAVGKEIVVNTMGKIWRISKRASFLEVEKNVFIITFANHADRQRVLEGKPWLFENYLFILKAYEGGLQPDKLIFNVEYFWLQIYNLPLGLMTKKWGECIGQSVGQVLDVDVDEDDIGWGKYLRVRIKLDLHKPITRGRIIMVHGKKIRLAFKYEKLPRFCFNCGWILHGNSGCSSTTAPDNSINPQFGPWLRADDIFKRRTPNSYSNASSEGRMGGLTNNDPVAPVNDGEVSVGNIGIGQRWKDFRQGNFGFFDKSNGKMVAEEICMHA</sequence>
<dbReference type="InterPro" id="IPR025836">
    <property type="entry name" value="Zn_knuckle_CX2CX4HX4C"/>
</dbReference>
<gene>
    <name evidence="4" type="primary">LOC108982191</name>
</gene>
<protein>
    <submittedName>
        <fullName evidence="4">Uncharacterized protein LOC108982191</fullName>
    </submittedName>
</protein>
<accession>A0A2I4DPG3</accession>
<name>A0A2I4DPG3_JUGRE</name>
<dbReference type="AlphaFoldDB" id="A0A2I4DPG3"/>
<dbReference type="PANTHER" id="PTHR31286">
    <property type="entry name" value="GLYCINE-RICH CELL WALL STRUCTURAL PROTEIN 1.8-LIKE"/>
    <property type="match status" value="1"/>
</dbReference>
<feature type="domain" description="DUF4283" evidence="1">
    <location>
        <begin position="37"/>
        <end position="116"/>
    </location>
</feature>
<dbReference type="InterPro" id="IPR040256">
    <property type="entry name" value="At4g02000-like"/>
</dbReference>
<feature type="domain" description="Zinc knuckle CX2CX4HX4C" evidence="2">
    <location>
        <begin position="175"/>
        <end position="220"/>
    </location>
</feature>
<dbReference type="KEGG" id="jre:108982191"/>
<evidence type="ECO:0000259" key="2">
    <source>
        <dbReference type="Pfam" id="PF14392"/>
    </source>
</evidence>
<dbReference type="Gramene" id="Jr08_09540_p1">
    <property type="protein sequence ID" value="cds.Jr08_09540_p1"/>
    <property type="gene ID" value="Jr08_09540"/>
</dbReference>
<dbReference type="RefSeq" id="XP_018809039.1">
    <property type="nucleotide sequence ID" value="XM_018953494.1"/>
</dbReference>
<evidence type="ECO:0000313" key="4">
    <source>
        <dbReference type="RefSeq" id="XP_018809039.1"/>
    </source>
</evidence>
<organism evidence="3 4">
    <name type="scientific">Juglans regia</name>
    <name type="common">English walnut</name>
    <dbReference type="NCBI Taxonomy" id="51240"/>
    <lineage>
        <taxon>Eukaryota</taxon>
        <taxon>Viridiplantae</taxon>
        <taxon>Streptophyta</taxon>
        <taxon>Embryophyta</taxon>
        <taxon>Tracheophyta</taxon>
        <taxon>Spermatophyta</taxon>
        <taxon>Magnoliopsida</taxon>
        <taxon>eudicotyledons</taxon>
        <taxon>Gunneridae</taxon>
        <taxon>Pentapetalae</taxon>
        <taxon>rosids</taxon>
        <taxon>fabids</taxon>
        <taxon>Fagales</taxon>
        <taxon>Juglandaceae</taxon>
        <taxon>Juglans</taxon>
    </lineage>
</organism>
<dbReference type="Pfam" id="PF14392">
    <property type="entry name" value="zf-CCHC_4"/>
    <property type="match status" value="1"/>
</dbReference>
<dbReference type="InterPro" id="IPR025558">
    <property type="entry name" value="DUF4283"/>
</dbReference>
<dbReference type="GeneID" id="108982191"/>
<proteinExistence type="predicted"/>
<dbReference type="FunCoup" id="A0A2I4DPG3">
    <property type="interactions" value="4"/>
</dbReference>
<reference evidence="4" key="1">
    <citation type="submission" date="2025-08" db="UniProtKB">
        <authorList>
            <consortium name="RefSeq"/>
        </authorList>
    </citation>
    <scope>IDENTIFICATION</scope>
    <source>
        <tissue evidence="4">Leaves</tissue>
    </source>
</reference>
<dbReference type="PANTHER" id="PTHR31286:SF62">
    <property type="entry name" value="ZINC FINGER, CCHC-TYPE-LIKE PROTEIN"/>
    <property type="match status" value="1"/>
</dbReference>
<dbReference type="Proteomes" id="UP000235220">
    <property type="component" value="Chromosome 8"/>
</dbReference>
<evidence type="ECO:0000313" key="3">
    <source>
        <dbReference type="Proteomes" id="UP000235220"/>
    </source>
</evidence>
<dbReference type="OrthoDB" id="978193at2759"/>
<keyword evidence="3" id="KW-1185">Reference proteome</keyword>
<evidence type="ECO:0000259" key="1">
    <source>
        <dbReference type="Pfam" id="PF14111"/>
    </source>
</evidence>
<dbReference type="Pfam" id="PF14111">
    <property type="entry name" value="DUF4283"/>
    <property type="match status" value="1"/>
</dbReference>